<comment type="caution">
    <text evidence="2">The sequence shown here is derived from an EMBL/GenBank/DDBJ whole genome shotgun (WGS) entry which is preliminary data.</text>
</comment>
<keyword evidence="3" id="KW-1185">Reference proteome</keyword>
<feature type="compositionally biased region" description="Basic residues" evidence="1">
    <location>
        <begin position="163"/>
        <end position="195"/>
    </location>
</feature>
<evidence type="ECO:0000313" key="2">
    <source>
        <dbReference type="EMBL" id="PMS24069.1"/>
    </source>
</evidence>
<sequence>MTITHSKKSRQKRVKRARRARGEKRFSLKEHEQPVGEQLWLQEILQPTLFDVVRALQDEQPMGLEAPPKLDSWGVTFLIMMILQFFSGSYARTLDKPYRLPGAPLGQNVEPDIKNQGDEPSGYPAYSTNDLYNLFTAMRAGEGEPFQGNEAKQSKNRIEPRQKRVKRSGHVGRHHHRRDHPRRGYHRRRGRRHQRRDIEETFDPSQNAAAYPEEKLSSWMRDLINSVASPSALLGPSLRKIGFDPDEMIDVRIARPGTHIRPTQQKVTAAEFTLYLTTSRTPGYSMRPVTDRGKELKSAIEERGRYGEKNFLVKEALDPNRDKFRHEGLDAIADKFKKEGIFLEWGATLFHVTAIETPTPMSDMFSGTLGTIVKMAGPERKYFAIVPHHPDLVIRLPDPASKTEWNDWMISKGKYLFFSDPSALPEGVKFYLKREDPSNIAHPSDTLRGAVVHTLKPIISGTMQHMTDLVANETPAEQALNRLLGFIPFYDVMKSIKDREYKKALMFLSLELIPYVGKGAKVFVKTVFVGGAARAAANQLAKRTDRIYSWSKNLFGSNVVDRTIDGESESE</sequence>
<feature type="region of interest" description="Disordered" evidence="1">
    <location>
        <begin position="1"/>
        <end position="22"/>
    </location>
</feature>
<name>A0A2N7W3U3_9BURK</name>
<evidence type="ECO:0000313" key="3">
    <source>
        <dbReference type="Proteomes" id="UP000235347"/>
    </source>
</evidence>
<gene>
    <name evidence="2" type="ORF">C0Z19_14660</name>
</gene>
<evidence type="ECO:0000256" key="1">
    <source>
        <dbReference type="SAM" id="MobiDB-lite"/>
    </source>
</evidence>
<protein>
    <submittedName>
        <fullName evidence="2">Uncharacterized protein</fullName>
    </submittedName>
</protein>
<reference evidence="2 3" key="1">
    <citation type="submission" date="2018-01" db="EMBL/GenBank/DDBJ databases">
        <title>Whole genome analyses suggest that Burkholderia sensu lato contains two further novel genera in the rhizoxinica-symbiotica group Mycetohabitans gen. nov., and Trinickia gen. nov.: implications for the evolution of diazotrophy and nodulation in the Burkholderiaceae.</title>
        <authorList>
            <person name="Estrada-de los Santos P."/>
            <person name="Palmer M."/>
            <person name="Chavez-Ramirez B."/>
            <person name="Beukes C."/>
            <person name="Steenkamp E.T."/>
            <person name="Hirsch A.M."/>
            <person name="Manyaka P."/>
            <person name="Maluk M."/>
            <person name="Lafos M."/>
            <person name="Crook M."/>
            <person name="Gross E."/>
            <person name="Simon M.F."/>
            <person name="Bueno dos Reis Junior F."/>
            <person name="Poole P.S."/>
            <person name="Venter S.N."/>
            <person name="James E.K."/>
        </authorList>
    </citation>
    <scope>NUCLEOTIDE SEQUENCE [LARGE SCALE GENOMIC DNA]</scope>
    <source>
        <strain evidence="2 3">GP25-8</strain>
    </source>
</reference>
<dbReference type="RefSeq" id="WP_102610555.1">
    <property type="nucleotide sequence ID" value="NZ_CADIKD010000013.1"/>
</dbReference>
<dbReference type="AlphaFoldDB" id="A0A2N7W3U3"/>
<proteinExistence type="predicted"/>
<feature type="compositionally biased region" description="Basic and acidic residues" evidence="1">
    <location>
        <begin position="152"/>
        <end position="162"/>
    </location>
</feature>
<dbReference type="Proteomes" id="UP000235347">
    <property type="component" value="Unassembled WGS sequence"/>
</dbReference>
<accession>A0A2N7W3U3</accession>
<organism evidence="2 3">
    <name type="scientific">Trinickia soli</name>
    <dbReference type="NCBI Taxonomy" id="380675"/>
    <lineage>
        <taxon>Bacteria</taxon>
        <taxon>Pseudomonadati</taxon>
        <taxon>Pseudomonadota</taxon>
        <taxon>Betaproteobacteria</taxon>
        <taxon>Burkholderiales</taxon>
        <taxon>Burkholderiaceae</taxon>
        <taxon>Trinickia</taxon>
    </lineage>
</organism>
<feature type="region of interest" description="Disordered" evidence="1">
    <location>
        <begin position="144"/>
        <end position="200"/>
    </location>
</feature>
<dbReference type="EMBL" id="PNYB01000011">
    <property type="protein sequence ID" value="PMS24069.1"/>
    <property type="molecule type" value="Genomic_DNA"/>
</dbReference>